<accession>A0A3E2THZ3</accession>
<dbReference type="InterPro" id="IPR001451">
    <property type="entry name" value="Hexapep"/>
</dbReference>
<dbReference type="InterPro" id="IPR011004">
    <property type="entry name" value="Trimer_LpxA-like_sf"/>
</dbReference>
<comment type="caution">
    <text evidence="1">The sequence shown here is derived from an EMBL/GenBank/DDBJ whole genome shotgun (WGS) entry which is preliminary data.</text>
</comment>
<gene>
    <name evidence="1" type="ORF">DW070_13235</name>
</gene>
<dbReference type="SUPFAM" id="SSF51161">
    <property type="entry name" value="Trimeric LpxA-like enzymes"/>
    <property type="match status" value="1"/>
</dbReference>
<dbReference type="AlphaFoldDB" id="A0A3E2THZ3"/>
<protein>
    <submittedName>
        <fullName evidence="1">Acyltransferase</fullName>
    </submittedName>
</protein>
<reference evidence="1 2" key="1">
    <citation type="submission" date="2018-08" db="EMBL/GenBank/DDBJ databases">
        <title>A genome reference for cultivated species of the human gut microbiota.</title>
        <authorList>
            <person name="Zou Y."/>
            <person name="Xue W."/>
            <person name="Luo G."/>
        </authorList>
    </citation>
    <scope>NUCLEOTIDE SEQUENCE [LARGE SCALE GENOMIC DNA]</scope>
    <source>
        <strain evidence="1 2">AF45-17</strain>
    </source>
</reference>
<evidence type="ECO:0000313" key="1">
    <source>
        <dbReference type="EMBL" id="RGB76298.1"/>
    </source>
</evidence>
<dbReference type="PANTHER" id="PTHR43300">
    <property type="entry name" value="ACETYLTRANSFERASE"/>
    <property type="match status" value="1"/>
</dbReference>
<dbReference type="Pfam" id="PF14602">
    <property type="entry name" value="Hexapep_2"/>
    <property type="match status" value="1"/>
</dbReference>
<proteinExistence type="predicted"/>
<name>A0A3E2THZ3_9FIRM</name>
<dbReference type="InterPro" id="IPR050179">
    <property type="entry name" value="Trans_hexapeptide_repeat"/>
</dbReference>
<keyword evidence="1" id="KW-0012">Acyltransferase</keyword>
<dbReference type="GO" id="GO:0016746">
    <property type="term" value="F:acyltransferase activity"/>
    <property type="evidence" value="ECO:0007669"/>
    <property type="project" value="UniProtKB-KW"/>
</dbReference>
<keyword evidence="1" id="KW-0808">Transferase</keyword>
<dbReference type="EMBL" id="QVEP01000040">
    <property type="protein sequence ID" value="RGB76298.1"/>
    <property type="molecule type" value="Genomic_DNA"/>
</dbReference>
<dbReference type="Gene3D" id="2.160.10.10">
    <property type="entry name" value="Hexapeptide repeat proteins"/>
    <property type="match status" value="1"/>
</dbReference>
<evidence type="ECO:0000313" key="2">
    <source>
        <dbReference type="Proteomes" id="UP000260773"/>
    </source>
</evidence>
<organism evidence="1 2">
    <name type="scientific">Coprococcus catus</name>
    <dbReference type="NCBI Taxonomy" id="116085"/>
    <lineage>
        <taxon>Bacteria</taxon>
        <taxon>Bacillati</taxon>
        <taxon>Bacillota</taxon>
        <taxon>Clostridia</taxon>
        <taxon>Lachnospirales</taxon>
        <taxon>Lachnospiraceae</taxon>
        <taxon>Coprococcus</taxon>
    </lineage>
</organism>
<dbReference type="Proteomes" id="UP000260773">
    <property type="component" value="Unassembled WGS sequence"/>
</dbReference>
<dbReference type="PANTHER" id="PTHR43300:SF11">
    <property type="entry name" value="ACETYLTRANSFERASE RV3034C-RELATED"/>
    <property type="match status" value="1"/>
</dbReference>
<dbReference type="CDD" id="cd04647">
    <property type="entry name" value="LbH_MAT_like"/>
    <property type="match status" value="1"/>
</dbReference>
<sequence>MVKLKSVIRKIKIKLCSNEQFIKMLRKEGMTIGKGCNIAKTIVIGDEPYLVSIGDNVRLTHNVQLITHDGSIWTLRKLGLVDEESVLYGRIVIGDNCNIGWNAMILPNVTIGDNCIIAANSVVTKNVPANSVVAGVPARVVENIDVYYKKHKDDLLPTYSMSKSQKIQLIKEQKSDWFGGDKYRAAAIFS</sequence>